<keyword evidence="5" id="KW-1185">Reference proteome</keyword>
<feature type="transmembrane region" description="Helical" evidence="2">
    <location>
        <begin position="109"/>
        <end position="132"/>
    </location>
</feature>
<keyword evidence="2" id="KW-0472">Membrane</keyword>
<dbReference type="Pfam" id="PF18142">
    <property type="entry name" value="SLATT_fungal"/>
    <property type="match status" value="1"/>
</dbReference>
<dbReference type="NCBIfam" id="NF033635">
    <property type="entry name" value="SLATT_fungal"/>
    <property type="match status" value="1"/>
</dbReference>
<evidence type="ECO:0000256" key="2">
    <source>
        <dbReference type="SAM" id="Phobius"/>
    </source>
</evidence>
<evidence type="ECO:0000313" key="4">
    <source>
        <dbReference type="EMBL" id="KKA21410.1"/>
    </source>
</evidence>
<dbReference type="PANTHER" id="PTHR38793:SF3">
    <property type="entry name" value="SMODS AND SLOG-ASSOCIATING 2TM EFFECTOR DOMAIN-CONTAINING PROTEIN"/>
    <property type="match status" value="1"/>
</dbReference>
<proteinExistence type="predicted"/>
<feature type="domain" description="SMODS and SLOG-associating 2TM effector" evidence="3">
    <location>
        <begin position="99"/>
        <end position="220"/>
    </location>
</feature>
<accession>A0A0F4YTI4</accession>
<dbReference type="EMBL" id="LASV01000185">
    <property type="protein sequence ID" value="KKA21410.1"/>
    <property type="molecule type" value="Genomic_DNA"/>
</dbReference>
<name>A0A0F4YTI4_RASE3</name>
<dbReference type="OrthoDB" id="4472872at2759"/>
<reference evidence="4 5" key="1">
    <citation type="submission" date="2015-04" db="EMBL/GenBank/DDBJ databases">
        <authorList>
            <person name="Heijne W.H."/>
            <person name="Fedorova N.D."/>
            <person name="Nierman W.C."/>
            <person name="Vollebregt A.W."/>
            <person name="Zhao Z."/>
            <person name="Wu L."/>
            <person name="Kumar M."/>
            <person name="Stam H."/>
            <person name="van den Berg M.A."/>
            <person name="Pel H.J."/>
        </authorList>
    </citation>
    <scope>NUCLEOTIDE SEQUENCE [LARGE SCALE GENOMIC DNA]</scope>
    <source>
        <strain evidence="4 5">CBS 393.64</strain>
    </source>
</reference>
<sequence length="242" mass="26478">MAGDDENIDEHTPLISRSPQITPSQAGSSDNNNNNNPPVRHAATNSSWPDVAGLPVRSANDENLVIFRRAIGINYHLPSHEGATMEEGRKSAMGIYRAVLREQRAKARLFWAVNLTVYFCHFAQIIIGASLTALGPTSTRHTRAITVLGAANTVIAGVLALINGQGLPHRLRKDEIEFRKIQDWIEETEALLAAGIIGRDRTEVGLLVETAFKKYNAAKASAENNKPGSIALRKEVDRRAIQ</sequence>
<feature type="transmembrane region" description="Helical" evidence="2">
    <location>
        <begin position="144"/>
        <end position="163"/>
    </location>
</feature>
<keyword evidence="2" id="KW-1133">Transmembrane helix</keyword>
<gene>
    <name evidence="4" type="ORF">T310_4531</name>
</gene>
<dbReference type="AlphaFoldDB" id="A0A0F4YTI4"/>
<evidence type="ECO:0000256" key="1">
    <source>
        <dbReference type="SAM" id="MobiDB-lite"/>
    </source>
</evidence>
<keyword evidence="2" id="KW-0812">Transmembrane</keyword>
<dbReference type="PANTHER" id="PTHR38793">
    <property type="entry name" value="SLATT_FUNGAL DOMAIN-CONTAINING PROTEIN-RELATED"/>
    <property type="match status" value="1"/>
</dbReference>
<organism evidence="4 5">
    <name type="scientific">Rasamsonia emersonii (strain ATCC 16479 / CBS 393.64 / IMI 116815)</name>
    <dbReference type="NCBI Taxonomy" id="1408163"/>
    <lineage>
        <taxon>Eukaryota</taxon>
        <taxon>Fungi</taxon>
        <taxon>Dikarya</taxon>
        <taxon>Ascomycota</taxon>
        <taxon>Pezizomycotina</taxon>
        <taxon>Eurotiomycetes</taxon>
        <taxon>Eurotiomycetidae</taxon>
        <taxon>Eurotiales</taxon>
        <taxon>Trichocomaceae</taxon>
        <taxon>Rasamsonia</taxon>
    </lineage>
</organism>
<dbReference type="InterPro" id="IPR041622">
    <property type="entry name" value="SLATT_fungi"/>
</dbReference>
<dbReference type="Proteomes" id="UP000053958">
    <property type="component" value="Unassembled WGS sequence"/>
</dbReference>
<dbReference type="RefSeq" id="XP_013328022.1">
    <property type="nucleotide sequence ID" value="XM_013472568.1"/>
</dbReference>
<protein>
    <recommendedName>
        <fullName evidence="3">SMODS and SLOG-associating 2TM effector domain-containing protein</fullName>
    </recommendedName>
</protein>
<dbReference type="GeneID" id="25316879"/>
<feature type="region of interest" description="Disordered" evidence="1">
    <location>
        <begin position="1"/>
        <end position="47"/>
    </location>
</feature>
<comment type="caution">
    <text evidence="4">The sequence shown here is derived from an EMBL/GenBank/DDBJ whole genome shotgun (WGS) entry which is preliminary data.</text>
</comment>
<evidence type="ECO:0000313" key="5">
    <source>
        <dbReference type="Proteomes" id="UP000053958"/>
    </source>
</evidence>
<feature type="compositionally biased region" description="Polar residues" evidence="1">
    <location>
        <begin position="15"/>
        <end position="30"/>
    </location>
</feature>
<evidence type="ECO:0000259" key="3">
    <source>
        <dbReference type="Pfam" id="PF18142"/>
    </source>
</evidence>